<evidence type="ECO:0000313" key="3">
    <source>
        <dbReference type="EMBL" id="USW47123.1"/>
    </source>
</evidence>
<dbReference type="Gene3D" id="3.80.10.10">
    <property type="entry name" value="Ribonuclease Inhibitor"/>
    <property type="match status" value="1"/>
</dbReference>
<feature type="compositionally biased region" description="Polar residues" evidence="1">
    <location>
        <begin position="1"/>
        <end position="20"/>
    </location>
</feature>
<feature type="compositionally biased region" description="Pro residues" evidence="1">
    <location>
        <begin position="577"/>
        <end position="596"/>
    </location>
</feature>
<accession>A0A9Q9AHR0</accession>
<feature type="domain" description="F-box" evidence="2">
    <location>
        <begin position="21"/>
        <end position="70"/>
    </location>
</feature>
<feature type="compositionally biased region" description="Acidic residues" evidence="1">
    <location>
        <begin position="431"/>
        <end position="449"/>
    </location>
</feature>
<dbReference type="OrthoDB" id="5279008at2759"/>
<reference evidence="3" key="1">
    <citation type="submission" date="2022-06" db="EMBL/GenBank/DDBJ databases">
        <title>Complete genome sequences of two strains of the flax pathogen Septoria linicola.</title>
        <authorList>
            <person name="Lapalu N."/>
            <person name="Simon A."/>
            <person name="Demenou B."/>
            <person name="Paumier D."/>
            <person name="Guillot M.-P."/>
            <person name="Gout L."/>
            <person name="Valade R."/>
        </authorList>
    </citation>
    <scope>NUCLEOTIDE SEQUENCE</scope>
    <source>
        <strain evidence="3">SE15195</strain>
    </source>
</reference>
<feature type="compositionally biased region" description="Acidic residues" evidence="1">
    <location>
        <begin position="687"/>
        <end position="705"/>
    </location>
</feature>
<evidence type="ECO:0000259" key="2">
    <source>
        <dbReference type="PROSITE" id="PS50181"/>
    </source>
</evidence>
<protein>
    <submittedName>
        <fullName evidence="3">F-box domain, leucine-rich repeat domain superfamily</fullName>
    </submittedName>
</protein>
<sequence length="705" mass="76236">MAASQPTVPSSEGQSSSPNAGSRLAALPEEILSNISVKLQSDDIFALRQTCRDVENKSLHEFAKEYFQEKCFMYTTESLKVLVHIANNTKLRGYLHHVYFITAQIKERPKHCVHHCLGHCWHPTVRQREAFTIYLRDQQNLRKSKGGRALLTEAFSKLPRLKGISLVDSTHEVPLAAEVRGLNKFIRTTATVPHYAPNEHVEQGALNEYFEWLSHCWKLLLVAVAESGIRTLTTVETKTRSHVHGLSPIDDLKSRPETFEKLKNAFAGLEIFCVQFRSYALRKGRQPDASSAMSRAKRGLQDFAPILSNVTNFRWSFDLHDGNAGLCRALAGALDLSKLTKIKFDSIAIDCRTLGTIITGLTSVEKLSLHAIDLTSGNWTTILKIVQQLPKLQHLHLEYLQQTRQKVYFLKQLDDAELTDSGWGPIPAMPGDDDVGDDDDWSDGSDDGPPELIPQEEAANFVPDTFANEDTREPDLTDDSPGVKVQETTVDVPIVERCKMYEDKEYKAPGQESLPERGYFICLPTRADIAREVPRFMEEVNLGLNLEDDLGFPGGLLAALGGPMGGPNGGIVLPMGPMPQPPAPAAAGPPPVPGAAPPQAGGAGQQAAAGAQGGGGNALNAALNQLLAGGPPLGHHHHTFTIPLPAFGPLPPAPNGLQAAPGATATNSAAAATAAGPAPAPATAAEPADDGQWMDEGEVWVDDID</sequence>
<evidence type="ECO:0000256" key="1">
    <source>
        <dbReference type="SAM" id="MobiDB-lite"/>
    </source>
</evidence>
<feature type="region of interest" description="Disordered" evidence="1">
    <location>
        <begin position="1"/>
        <end position="21"/>
    </location>
</feature>
<dbReference type="PROSITE" id="PS50181">
    <property type="entry name" value="FBOX"/>
    <property type="match status" value="1"/>
</dbReference>
<organism evidence="3 4">
    <name type="scientific">Septoria linicola</name>
    <dbReference type="NCBI Taxonomy" id="215465"/>
    <lineage>
        <taxon>Eukaryota</taxon>
        <taxon>Fungi</taxon>
        <taxon>Dikarya</taxon>
        <taxon>Ascomycota</taxon>
        <taxon>Pezizomycotina</taxon>
        <taxon>Dothideomycetes</taxon>
        <taxon>Dothideomycetidae</taxon>
        <taxon>Mycosphaerellales</taxon>
        <taxon>Mycosphaerellaceae</taxon>
        <taxon>Septoria</taxon>
    </lineage>
</organism>
<dbReference type="Proteomes" id="UP001056384">
    <property type="component" value="Chromosome 1"/>
</dbReference>
<dbReference type="EMBL" id="CP099418">
    <property type="protein sequence ID" value="USW47123.1"/>
    <property type="molecule type" value="Genomic_DNA"/>
</dbReference>
<feature type="region of interest" description="Disordered" evidence="1">
    <location>
        <begin position="577"/>
        <end position="615"/>
    </location>
</feature>
<dbReference type="AlphaFoldDB" id="A0A9Q9AHR0"/>
<name>A0A9Q9AHR0_9PEZI</name>
<feature type="region of interest" description="Disordered" evidence="1">
    <location>
        <begin position="653"/>
        <end position="705"/>
    </location>
</feature>
<feature type="region of interest" description="Disordered" evidence="1">
    <location>
        <begin position="420"/>
        <end position="461"/>
    </location>
</feature>
<dbReference type="InterPro" id="IPR032675">
    <property type="entry name" value="LRR_dom_sf"/>
</dbReference>
<keyword evidence="4" id="KW-1185">Reference proteome</keyword>
<feature type="compositionally biased region" description="Low complexity" evidence="1">
    <location>
        <begin position="655"/>
        <end position="686"/>
    </location>
</feature>
<evidence type="ECO:0000313" key="4">
    <source>
        <dbReference type="Proteomes" id="UP001056384"/>
    </source>
</evidence>
<gene>
    <name evidence="3" type="ORF">Slin15195_G004420</name>
</gene>
<proteinExistence type="predicted"/>
<dbReference type="SUPFAM" id="SSF52047">
    <property type="entry name" value="RNI-like"/>
    <property type="match status" value="1"/>
</dbReference>
<feature type="compositionally biased region" description="Low complexity" evidence="1">
    <location>
        <begin position="597"/>
        <end position="610"/>
    </location>
</feature>
<dbReference type="InterPro" id="IPR001810">
    <property type="entry name" value="F-box_dom"/>
</dbReference>